<dbReference type="InParanoid" id="A0A803TBU9"/>
<dbReference type="Gene3D" id="3.40.50.300">
    <property type="entry name" value="P-loop containing nucleotide triphosphate hydrolases"/>
    <property type="match status" value="1"/>
</dbReference>
<keyword evidence="11" id="KW-1185">Reference proteome</keyword>
<feature type="domain" description="Torsin-1A C-terminal" evidence="9">
    <location>
        <begin position="438"/>
        <end position="492"/>
    </location>
</feature>
<dbReference type="GO" id="GO:0016887">
    <property type="term" value="F:ATP hydrolysis activity"/>
    <property type="evidence" value="ECO:0007669"/>
    <property type="project" value="InterPro"/>
</dbReference>
<dbReference type="PANTHER" id="PTHR10760:SF1">
    <property type="entry name" value="TORSIN-4A"/>
    <property type="match status" value="1"/>
</dbReference>
<organism evidence="10 11">
    <name type="scientific">Anolis carolinensis</name>
    <name type="common">Green anole</name>
    <name type="synonym">American chameleon</name>
    <dbReference type="NCBI Taxonomy" id="28377"/>
    <lineage>
        <taxon>Eukaryota</taxon>
        <taxon>Metazoa</taxon>
        <taxon>Chordata</taxon>
        <taxon>Craniata</taxon>
        <taxon>Vertebrata</taxon>
        <taxon>Euteleostomi</taxon>
        <taxon>Lepidosauria</taxon>
        <taxon>Squamata</taxon>
        <taxon>Bifurcata</taxon>
        <taxon>Unidentata</taxon>
        <taxon>Episquamata</taxon>
        <taxon>Toxicofera</taxon>
        <taxon>Iguania</taxon>
        <taxon>Dactyloidae</taxon>
        <taxon>Anolis</taxon>
    </lineage>
</organism>
<evidence type="ECO:0000313" key="11">
    <source>
        <dbReference type="Proteomes" id="UP000001646"/>
    </source>
</evidence>
<evidence type="ECO:0000256" key="5">
    <source>
        <dbReference type="ARBA" id="ARBA00022840"/>
    </source>
</evidence>
<feature type="region of interest" description="Disordered" evidence="8">
    <location>
        <begin position="159"/>
        <end position="188"/>
    </location>
</feature>
<evidence type="ECO:0000256" key="8">
    <source>
        <dbReference type="SAM" id="MobiDB-lite"/>
    </source>
</evidence>
<dbReference type="InterPro" id="IPR001270">
    <property type="entry name" value="ClpA/B"/>
</dbReference>
<proteinExistence type="inferred from homology"/>
<dbReference type="GO" id="GO:0005635">
    <property type="term" value="C:nuclear envelope"/>
    <property type="evidence" value="ECO:0000318"/>
    <property type="project" value="GO_Central"/>
</dbReference>
<reference evidence="10" key="2">
    <citation type="submission" date="2025-08" db="UniProtKB">
        <authorList>
            <consortium name="Ensembl"/>
        </authorList>
    </citation>
    <scope>IDENTIFICATION</scope>
</reference>
<evidence type="ECO:0000256" key="7">
    <source>
        <dbReference type="ARBA" id="ARBA00023136"/>
    </source>
</evidence>
<dbReference type="FunCoup" id="A0A803TBU9">
    <property type="interactions" value="103"/>
</dbReference>
<feature type="region of interest" description="Disordered" evidence="8">
    <location>
        <begin position="84"/>
        <end position="103"/>
    </location>
</feature>
<dbReference type="GO" id="GO:0016020">
    <property type="term" value="C:membrane"/>
    <property type="evidence" value="ECO:0007669"/>
    <property type="project" value="UniProtKB-SubCell"/>
</dbReference>
<feature type="compositionally biased region" description="Basic residues" evidence="8">
    <location>
        <begin position="173"/>
        <end position="182"/>
    </location>
</feature>
<dbReference type="SUPFAM" id="SSF52540">
    <property type="entry name" value="P-loop containing nucleoside triphosphate hydrolases"/>
    <property type="match status" value="1"/>
</dbReference>
<dbReference type="GO" id="GO:0005524">
    <property type="term" value="F:ATP binding"/>
    <property type="evidence" value="ECO:0007669"/>
    <property type="project" value="UniProtKB-KW"/>
</dbReference>
<dbReference type="InterPro" id="IPR027417">
    <property type="entry name" value="P-loop_NTPase"/>
</dbReference>
<evidence type="ECO:0000256" key="2">
    <source>
        <dbReference type="ARBA" id="ARBA00006235"/>
    </source>
</evidence>
<evidence type="ECO:0000259" key="9">
    <source>
        <dbReference type="Pfam" id="PF21376"/>
    </source>
</evidence>
<keyword evidence="3" id="KW-0812">Transmembrane</keyword>
<dbReference type="PANTHER" id="PTHR10760">
    <property type="entry name" value="TORSIN"/>
    <property type="match status" value="1"/>
</dbReference>
<keyword evidence="6" id="KW-1133">Transmembrane helix</keyword>
<keyword evidence="4" id="KW-0547">Nucleotide-binding</keyword>
<evidence type="ECO:0000256" key="6">
    <source>
        <dbReference type="ARBA" id="ARBA00022989"/>
    </source>
</evidence>
<feature type="region of interest" description="Disordered" evidence="8">
    <location>
        <begin position="124"/>
        <end position="146"/>
    </location>
</feature>
<evidence type="ECO:0000256" key="1">
    <source>
        <dbReference type="ARBA" id="ARBA00004167"/>
    </source>
</evidence>
<name>A0A803TBU9_ANOCA</name>
<dbReference type="Pfam" id="PF21376">
    <property type="entry name" value="TOR1A_C"/>
    <property type="match status" value="1"/>
</dbReference>
<evidence type="ECO:0000256" key="3">
    <source>
        <dbReference type="ARBA" id="ARBA00022692"/>
    </source>
</evidence>
<accession>A0A803TBU9</accession>
<gene>
    <name evidence="10" type="primary">tor4a</name>
</gene>
<dbReference type="FunFam" id="3.40.50.300:FF:001429">
    <property type="entry name" value="Torsin family protein C9orf167-like"/>
    <property type="match status" value="1"/>
</dbReference>
<dbReference type="GeneTree" id="ENSGT00950000182888"/>
<reference evidence="10" key="1">
    <citation type="submission" date="2009-12" db="EMBL/GenBank/DDBJ databases">
        <title>The Genome Sequence of Anolis carolinensis (Green Anole Lizard).</title>
        <authorList>
            <consortium name="The Genome Sequencing Platform"/>
            <person name="Di Palma F."/>
            <person name="Alfoldi J."/>
            <person name="Heiman D."/>
            <person name="Young S."/>
            <person name="Grabherr M."/>
            <person name="Johnson J."/>
            <person name="Lander E.S."/>
            <person name="Lindblad-Toh K."/>
        </authorList>
    </citation>
    <scope>NUCLEOTIDE SEQUENCE [LARGE SCALE GENOMIC DNA]</scope>
    <source>
        <strain evidence="10">JBL SC #1</strain>
    </source>
</reference>
<dbReference type="InterPro" id="IPR049337">
    <property type="entry name" value="TOR1A_C"/>
</dbReference>
<comment type="subcellular location">
    <subcellularLocation>
        <location evidence="1">Membrane</location>
        <topology evidence="1">Single-pass membrane protein</topology>
    </subcellularLocation>
</comment>
<dbReference type="PRINTS" id="PR00300">
    <property type="entry name" value="CLPPROTEASEA"/>
</dbReference>
<reference evidence="10" key="3">
    <citation type="submission" date="2025-09" db="UniProtKB">
        <authorList>
            <consortium name="Ensembl"/>
        </authorList>
    </citation>
    <scope>IDENTIFICATION</scope>
</reference>
<evidence type="ECO:0000313" key="10">
    <source>
        <dbReference type="Ensembl" id="ENSACAP00000032689.1"/>
    </source>
</evidence>
<comment type="similarity">
    <text evidence="2">Belongs to the ClpA/ClpB family. Torsin subfamily.</text>
</comment>
<keyword evidence="5" id="KW-0067">ATP-binding</keyword>
<dbReference type="Ensembl" id="ENSACAT00000041356.1">
    <property type="protein sequence ID" value="ENSACAP00000032689.1"/>
    <property type="gene ID" value="ENSACAG00000038715.1"/>
</dbReference>
<dbReference type="Pfam" id="PF06309">
    <property type="entry name" value="Torsin"/>
    <property type="match status" value="1"/>
</dbReference>
<dbReference type="InterPro" id="IPR010448">
    <property type="entry name" value="Torsin"/>
</dbReference>
<dbReference type="AlphaFoldDB" id="A0A803TBU9"/>
<keyword evidence="7" id="KW-0472">Membrane</keyword>
<dbReference type="GO" id="GO:0005788">
    <property type="term" value="C:endoplasmic reticulum lumen"/>
    <property type="evidence" value="ECO:0000318"/>
    <property type="project" value="GO_Central"/>
</dbReference>
<dbReference type="OrthoDB" id="9443236at2759"/>
<protein>
    <recommendedName>
        <fullName evidence="9">Torsin-1A C-terminal domain-containing protein</fullName>
    </recommendedName>
</protein>
<sequence>MESTAKSTRRPYARHANERMHSPVVGLFPRDLHGSKVHFSKQWLERRNRFTKLSGKRQNPDTAMELHLPNPRDLCEETKVLQGLQEEPEMDGRKPTLKSSQKVSLLSSSVRTVIRLRRTTQLLKKGVPSRDPPSKPLQRRQSLGKVKVGNQANFQSSQYFTFDTSAQPPQSSSKKKKKRPKNPRVLYPGCSRKYLPTEHKSKAKRCLLLLVGIVCFQILNAIENLDDNVAKYDLDGLEKTMRREVFGQDLAVEGVMGLLKDYLATHIHNKPLVISFHGPSGVGKSHVGWLLAKHFRSIMGHETVLHYFTQHHCPEGVPAMSCQLELSKMVTEMVTQAEVEEKIPLFILDEVESMPPDLLETLGRFFHTNQTNEFLNAVYILISNLGAKEVTDVLLQNVTMDLLQAQRTAEQLRTVLSPVLSQIHPLWMSAEIVPFVLLEKSHVRSCFYEEMMSEGIYPDPNHIERLVSQLGYYTKGELELAVTGCKPVVGKVNLL</sequence>
<dbReference type="Proteomes" id="UP000001646">
    <property type="component" value="Unplaced"/>
</dbReference>
<evidence type="ECO:0000256" key="4">
    <source>
        <dbReference type="ARBA" id="ARBA00022741"/>
    </source>
</evidence>